<dbReference type="Pfam" id="PF13387">
    <property type="entry name" value="Lnb_N"/>
    <property type="match status" value="1"/>
</dbReference>
<accession>A0A4S2FIF5</accession>
<feature type="domain" description="Lnb N-terminal periplasmic" evidence="2">
    <location>
        <begin position="24"/>
        <end position="154"/>
    </location>
</feature>
<feature type="transmembrane region" description="Helical" evidence="1">
    <location>
        <begin position="252"/>
        <end position="271"/>
    </location>
</feature>
<feature type="transmembrane region" description="Helical" evidence="1">
    <location>
        <begin position="278"/>
        <end position="301"/>
    </location>
</feature>
<feature type="domain" description="Lnb-like transmembrane" evidence="3">
    <location>
        <begin position="252"/>
        <end position="388"/>
    </location>
</feature>
<keyword evidence="1" id="KW-1133">Transmembrane helix</keyword>
<gene>
    <name evidence="4" type="ORF">E5339_15490</name>
</gene>
<dbReference type="Proteomes" id="UP000310760">
    <property type="component" value="Unassembled WGS sequence"/>
</dbReference>
<dbReference type="InterPro" id="IPR025178">
    <property type="entry name" value="Lnb_N"/>
</dbReference>
<sequence>MNKLIIALMLSFFSLTQSVRGQEDSIKVSLMTCAPGTEIYALFGHTALRYEDTARGEDWVFNYGMFSFNTPHFIYRFVKGETDYELGVTPYSYFEGSYAMRGSSVYQQTLNLTMAEKQKLRRLLEENYQPENRVYRYNFFYDNCTTRARDIIEECIEGKVVYPDGKEGLSFRDIVHQYTKGHEWDELGIDMCLGSEADEPVDARKQMFAPFYMLEAAGKATIVAGDSVRPFVLQEKKVVDVEPEGGEGGFPLSPLVCVFVLMGAVCLVGWIQLKVKKVIWIWDLFLFGVQGLAGCVIAFLVCFSTHPTVGSNWLILLLNPIPLIYLPVMVYRAIKGKKDLYHLINTVYLTLFIMIMPFVQQKFNATVLPLALCLLLCSASHVLLYYRQNNK</sequence>
<feature type="transmembrane region" description="Helical" evidence="1">
    <location>
        <begin position="313"/>
        <end position="333"/>
    </location>
</feature>
<protein>
    <submittedName>
        <fullName evidence="4">DUF4105 domain-containing protein</fullName>
    </submittedName>
</protein>
<evidence type="ECO:0000259" key="3">
    <source>
        <dbReference type="Pfam" id="PF25221"/>
    </source>
</evidence>
<dbReference type="Pfam" id="PF25221">
    <property type="entry name" value="5TMH_Lnb"/>
    <property type="match status" value="1"/>
</dbReference>
<dbReference type="RefSeq" id="WP_135952252.1">
    <property type="nucleotide sequence ID" value="NZ_CAOOJZ010000028.1"/>
</dbReference>
<feature type="transmembrane region" description="Helical" evidence="1">
    <location>
        <begin position="340"/>
        <end position="359"/>
    </location>
</feature>
<evidence type="ECO:0000259" key="2">
    <source>
        <dbReference type="Pfam" id="PF13387"/>
    </source>
</evidence>
<evidence type="ECO:0000313" key="5">
    <source>
        <dbReference type="Proteomes" id="UP000310760"/>
    </source>
</evidence>
<reference evidence="4 5" key="1">
    <citation type="submission" date="2019-04" db="EMBL/GenBank/DDBJ databases">
        <title>Microbes associate with the intestines of laboratory mice.</title>
        <authorList>
            <person name="Navarre W."/>
            <person name="Wong E."/>
            <person name="Huang K."/>
            <person name="Tropini C."/>
            <person name="Ng K."/>
            <person name="Yu B."/>
        </authorList>
    </citation>
    <scope>NUCLEOTIDE SEQUENCE [LARGE SCALE GENOMIC DNA]</scope>
    <source>
        <strain evidence="4 5">NM22_B1</strain>
    </source>
</reference>
<dbReference type="AlphaFoldDB" id="A0A4S2FIF5"/>
<feature type="transmembrane region" description="Helical" evidence="1">
    <location>
        <begin position="365"/>
        <end position="386"/>
    </location>
</feature>
<name>A0A4S2FIF5_9BACT</name>
<organism evidence="4 5">
    <name type="scientific">Phocaeicola sartorii</name>
    <dbReference type="NCBI Taxonomy" id="671267"/>
    <lineage>
        <taxon>Bacteria</taxon>
        <taxon>Pseudomonadati</taxon>
        <taxon>Bacteroidota</taxon>
        <taxon>Bacteroidia</taxon>
        <taxon>Bacteroidales</taxon>
        <taxon>Bacteroidaceae</taxon>
        <taxon>Phocaeicola</taxon>
    </lineage>
</organism>
<comment type="caution">
    <text evidence="4">The sequence shown here is derived from an EMBL/GenBank/DDBJ whole genome shotgun (WGS) entry which is preliminary data.</text>
</comment>
<dbReference type="EMBL" id="SRYJ01000037">
    <property type="protein sequence ID" value="TGY68640.1"/>
    <property type="molecule type" value="Genomic_DNA"/>
</dbReference>
<dbReference type="InterPro" id="IPR057436">
    <property type="entry name" value="5TMH_Lnb"/>
</dbReference>
<keyword evidence="1" id="KW-0812">Transmembrane</keyword>
<keyword evidence="1" id="KW-0472">Membrane</keyword>
<proteinExistence type="predicted"/>
<evidence type="ECO:0000256" key="1">
    <source>
        <dbReference type="SAM" id="Phobius"/>
    </source>
</evidence>
<evidence type="ECO:0000313" key="4">
    <source>
        <dbReference type="EMBL" id="TGY68640.1"/>
    </source>
</evidence>